<proteinExistence type="inferred from homology"/>
<comment type="caution">
    <text evidence="3">The sequence shown here is derived from an EMBL/GenBank/DDBJ whole genome shotgun (WGS) entry which is preliminary data.</text>
</comment>
<dbReference type="EMBL" id="NIVC01001624">
    <property type="protein sequence ID" value="PAA65727.1"/>
    <property type="molecule type" value="Genomic_DNA"/>
</dbReference>
<protein>
    <recommendedName>
        <fullName evidence="5">Protein phosphatase inhibitor 2</fullName>
    </recommendedName>
</protein>
<name>A0A267EXS6_9PLAT</name>
<keyword evidence="4" id="KW-1185">Reference proteome</keyword>
<reference evidence="3 4" key="1">
    <citation type="submission" date="2017-06" db="EMBL/GenBank/DDBJ databases">
        <title>A platform for efficient transgenesis in Macrostomum lignano, a flatworm model organism for stem cell research.</title>
        <authorList>
            <person name="Berezikov E."/>
        </authorList>
    </citation>
    <scope>NUCLEOTIDE SEQUENCE [LARGE SCALE GENOMIC DNA]</scope>
    <source>
        <strain evidence="3">DV1</strain>
        <tissue evidence="3">Whole organism</tissue>
    </source>
</reference>
<dbReference type="AlphaFoldDB" id="A0A267EXS6"/>
<dbReference type="Proteomes" id="UP000215902">
    <property type="component" value="Unassembled WGS sequence"/>
</dbReference>
<evidence type="ECO:0008006" key="5">
    <source>
        <dbReference type="Google" id="ProtNLM"/>
    </source>
</evidence>
<dbReference type="PANTHER" id="PTHR12398">
    <property type="entry name" value="PROTEIN PHOSPHATASE INHIBITOR"/>
    <property type="match status" value="1"/>
</dbReference>
<dbReference type="InterPro" id="IPR007062">
    <property type="entry name" value="PPI-2"/>
</dbReference>
<dbReference type="GO" id="GO:0009966">
    <property type="term" value="P:regulation of signal transduction"/>
    <property type="evidence" value="ECO:0007669"/>
    <property type="project" value="InterPro"/>
</dbReference>
<comment type="similarity">
    <text evidence="1">Belongs to the protein phosphatase inhibitor 2 family.</text>
</comment>
<dbReference type="PANTHER" id="PTHR12398:SF20">
    <property type="entry name" value="PROTEIN PHOSPHATASE 1 REGULATORY INHIBITOR SUBUNIT 2"/>
    <property type="match status" value="1"/>
</dbReference>
<evidence type="ECO:0000256" key="1">
    <source>
        <dbReference type="ARBA" id="ARBA00005472"/>
    </source>
</evidence>
<evidence type="ECO:0000313" key="3">
    <source>
        <dbReference type="EMBL" id="PAA65727.1"/>
    </source>
</evidence>
<dbReference type="Gene3D" id="6.10.250.1050">
    <property type="match status" value="1"/>
</dbReference>
<gene>
    <name evidence="3" type="ORF">BOX15_Mlig033667g1</name>
</gene>
<dbReference type="GO" id="GO:0004864">
    <property type="term" value="F:protein phosphatase inhibitor activity"/>
    <property type="evidence" value="ECO:0007669"/>
    <property type="project" value="InterPro"/>
</dbReference>
<dbReference type="OrthoDB" id="551302at2759"/>
<evidence type="ECO:0000256" key="2">
    <source>
        <dbReference type="SAM" id="MobiDB-lite"/>
    </source>
</evidence>
<accession>A0A267EXS6</accession>
<sequence length="198" mass="21989">MAHSSQPRKGILKHRASFDCTGGSSFHQPPDREAAAAQPSCPTDAEGRKLFQWDEMNILRTYHPVDKDYGHMKIDEAPTPYEASSGASGSDAEAAEAEPGPSKDQRRRASFSDAVQPDMLAQRLEETAAADELEACGSSDVNHDADADDSELTEAEREHRRRFDELRRQHYNEFQAVLLARARAAAEDDDEEEDEGEK</sequence>
<organism evidence="3 4">
    <name type="scientific">Macrostomum lignano</name>
    <dbReference type="NCBI Taxonomy" id="282301"/>
    <lineage>
        <taxon>Eukaryota</taxon>
        <taxon>Metazoa</taxon>
        <taxon>Spiralia</taxon>
        <taxon>Lophotrochozoa</taxon>
        <taxon>Platyhelminthes</taxon>
        <taxon>Rhabditophora</taxon>
        <taxon>Macrostomorpha</taxon>
        <taxon>Macrostomida</taxon>
        <taxon>Macrostomidae</taxon>
        <taxon>Macrostomum</taxon>
    </lineage>
</organism>
<feature type="region of interest" description="Disordered" evidence="2">
    <location>
        <begin position="1"/>
        <end position="44"/>
    </location>
</feature>
<dbReference type="Pfam" id="PF04979">
    <property type="entry name" value="IPP-2"/>
    <property type="match status" value="1"/>
</dbReference>
<feature type="compositionally biased region" description="Low complexity" evidence="2">
    <location>
        <begin position="82"/>
        <end position="102"/>
    </location>
</feature>
<feature type="compositionally biased region" description="Basic and acidic residues" evidence="2">
    <location>
        <begin position="64"/>
        <end position="76"/>
    </location>
</feature>
<feature type="region of interest" description="Disordered" evidence="2">
    <location>
        <begin position="64"/>
        <end position="159"/>
    </location>
</feature>
<dbReference type="STRING" id="282301.A0A267EXS6"/>
<evidence type="ECO:0000313" key="4">
    <source>
        <dbReference type="Proteomes" id="UP000215902"/>
    </source>
</evidence>